<name>A0A2H4SAE8_CORMI</name>
<dbReference type="VEuPathDB" id="FungiDB:A9K55_006322"/>
<reference evidence="1 2" key="1">
    <citation type="journal article" date="2017" name="BMC Genomics">
        <title>Chromosome level assembly and secondary metabolite potential of the parasitic fungus Cordyceps militaris.</title>
        <authorList>
            <person name="Kramer G.J."/>
            <person name="Nodwell J.R."/>
        </authorList>
    </citation>
    <scope>NUCLEOTIDE SEQUENCE [LARGE SCALE GENOMIC DNA]</scope>
    <source>
        <strain evidence="1 2">ATCC 34164</strain>
    </source>
</reference>
<dbReference type="AlphaFoldDB" id="A0A2H4SAE8"/>
<organism evidence="1 2">
    <name type="scientific">Cordyceps militaris</name>
    <name type="common">Caterpillar fungus</name>
    <name type="synonym">Clavaria militaris</name>
    <dbReference type="NCBI Taxonomy" id="73501"/>
    <lineage>
        <taxon>Eukaryota</taxon>
        <taxon>Fungi</taxon>
        <taxon>Dikarya</taxon>
        <taxon>Ascomycota</taxon>
        <taxon>Pezizomycotina</taxon>
        <taxon>Sordariomycetes</taxon>
        <taxon>Hypocreomycetidae</taxon>
        <taxon>Hypocreales</taxon>
        <taxon>Cordycipitaceae</taxon>
        <taxon>Cordyceps</taxon>
    </lineage>
</organism>
<evidence type="ECO:0000313" key="1">
    <source>
        <dbReference type="EMBL" id="ATY60090.1"/>
    </source>
</evidence>
<dbReference type="Proteomes" id="UP000323067">
    <property type="component" value="Chromosome vi"/>
</dbReference>
<gene>
    <name evidence="1" type="ORF">A9K55_006322</name>
</gene>
<accession>A0A2H4SAE8</accession>
<proteinExistence type="predicted"/>
<sequence>MEHASPRTRAWSVANSIYYSFFYTPVPLPASPSFACPCTGSGTIARFALHVPALLTARLADHNSASMSLI</sequence>
<dbReference type="VEuPathDB" id="FungiDB:CCM_02609"/>
<protein>
    <submittedName>
        <fullName evidence="1">Uncharacterized protein</fullName>
    </submittedName>
</protein>
<evidence type="ECO:0000313" key="2">
    <source>
        <dbReference type="Proteomes" id="UP000323067"/>
    </source>
</evidence>
<dbReference type="EMBL" id="CP023323">
    <property type="protein sequence ID" value="ATY60090.1"/>
    <property type="molecule type" value="Genomic_DNA"/>
</dbReference>